<keyword evidence="1" id="KW-1133">Transmembrane helix</keyword>
<accession>A0A1C0AAP3</accession>
<dbReference type="InterPro" id="IPR020390">
    <property type="entry name" value="Uncharacterised_YqhV"/>
</dbReference>
<proteinExistence type="predicted"/>
<dbReference type="Proteomes" id="UP000093514">
    <property type="component" value="Unassembled WGS sequence"/>
</dbReference>
<evidence type="ECO:0000313" key="2">
    <source>
        <dbReference type="EMBL" id="OCL27345.1"/>
    </source>
</evidence>
<reference evidence="3" key="1">
    <citation type="submission" date="2016-07" db="EMBL/GenBank/DDBJ databases">
        <authorList>
            <person name="Florea S."/>
            <person name="Webb J.S."/>
            <person name="Jaromczyk J."/>
            <person name="Schardl C.L."/>
        </authorList>
    </citation>
    <scope>NUCLEOTIDE SEQUENCE [LARGE SCALE GENOMIC DNA]</scope>
    <source>
        <strain evidence="3">Z6</strain>
    </source>
</reference>
<keyword evidence="1" id="KW-0472">Membrane</keyword>
<reference evidence="2 3" key="2">
    <citation type="submission" date="2016-08" db="EMBL/GenBank/DDBJ databases">
        <title>Orenia metallireducens sp. nov. strain Z6, a Novel Metal-reducing Firmicute from the Deep Subsurface.</title>
        <authorList>
            <person name="Maxim B.I."/>
            <person name="Kenneth K."/>
            <person name="Flynn T.M."/>
            <person name="Oloughlin E.J."/>
            <person name="Locke R.A."/>
            <person name="Weber J.R."/>
            <person name="Egan S.M."/>
            <person name="Mackie R.I."/>
            <person name="Cann I.K."/>
        </authorList>
    </citation>
    <scope>NUCLEOTIDE SEQUENCE [LARGE SCALE GENOMIC DNA]</scope>
    <source>
        <strain evidence="2 3">Z6</strain>
    </source>
</reference>
<feature type="transmembrane region" description="Helical" evidence="1">
    <location>
        <begin position="45"/>
        <end position="65"/>
    </location>
</feature>
<keyword evidence="3" id="KW-1185">Reference proteome</keyword>
<keyword evidence="1" id="KW-0812">Transmembrane</keyword>
<evidence type="ECO:0000313" key="3">
    <source>
        <dbReference type="Proteomes" id="UP000093514"/>
    </source>
</evidence>
<dbReference type="EMBL" id="LWDV01000008">
    <property type="protein sequence ID" value="OCL27345.1"/>
    <property type="molecule type" value="Genomic_DNA"/>
</dbReference>
<sequence length="90" mass="9891">MFLIKDRIVLSMSMIRFISGMIEFTAALLMFKFNSRETAFQINSFLALVGPTVMILVTSLGLIGLAGKFSLLQMGVIIVGVTLIFIGMKL</sequence>
<organism evidence="2 3">
    <name type="scientific">Orenia metallireducens</name>
    <dbReference type="NCBI Taxonomy" id="1413210"/>
    <lineage>
        <taxon>Bacteria</taxon>
        <taxon>Bacillati</taxon>
        <taxon>Bacillota</taxon>
        <taxon>Clostridia</taxon>
        <taxon>Halanaerobiales</taxon>
        <taxon>Halobacteroidaceae</taxon>
        <taxon>Orenia</taxon>
    </lineage>
</organism>
<gene>
    <name evidence="2" type="ORF">U472_07755</name>
</gene>
<evidence type="ECO:0000256" key="1">
    <source>
        <dbReference type="SAM" id="Phobius"/>
    </source>
</evidence>
<protein>
    <recommendedName>
        <fullName evidence="4">DUF2619 domain-containing protein</fullName>
    </recommendedName>
</protein>
<name>A0A1C0AAP3_9FIRM</name>
<dbReference type="AlphaFoldDB" id="A0A1C0AAP3"/>
<dbReference type="RefSeq" id="WP_068717132.1">
    <property type="nucleotide sequence ID" value="NZ_LWDV01000008.1"/>
</dbReference>
<comment type="caution">
    <text evidence="2">The sequence shown here is derived from an EMBL/GenBank/DDBJ whole genome shotgun (WGS) entry which is preliminary data.</text>
</comment>
<feature type="transmembrane region" description="Helical" evidence="1">
    <location>
        <begin position="71"/>
        <end position="88"/>
    </location>
</feature>
<evidence type="ECO:0008006" key="4">
    <source>
        <dbReference type="Google" id="ProtNLM"/>
    </source>
</evidence>
<dbReference type="Pfam" id="PF10942">
    <property type="entry name" value="DUF2619"/>
    <property type="match status" value="1"/>
</dbReference>
<feature type="transmembrane region" description="Helical" evidence="1">
    <location>
        <begin position="12"/>
        <end position="33"/>
    </location>
</feature>
<dbReference type="OrthoDB" id="1726013at2"/>